<feature type="region of interest" description="Disordered" evidence="4">
    <location>
        <begin position="44"/>
        <end position="76"/>
    </location>
</feature>
<feature type="repeat" description="PPR" evidence="3">
    <location>
        <begin position="310"/>
        <end position="344"/>
    </location>
</feature>
<dbReference type="Proteomes" id="UP000187203">
    <property type="component" value="Unassembled WGS sequence"/>
</dbReference>
<dbReference type="Gene3D" id="1.25.40.10">
    <property type="entry name" value="Tetratricopeptide repeat domain"/>
    <property type="match status" value="3"/>
</dbReference>
<name>A0A1R3ISW0_9ROSI</name>
<comment type="similarity">
    <text evidence="1">Belongs to the PPR family. P subfamily.</text>
</comment>
<dbReference type="STRING" id="93759.A0A1R3ISW0"/>
<keyword evidence="6" id="KW-1185">Reference proteome</keyword>
<feature type="repeat" description="PPR" evidence="3">
    <location>
        <begin position="345"/>
        <end position="379"/>
    </location>
</feature>
<dbReference type="InterPro" id="IPR002885">
    <property type="entry name" value="PPR_rpt"/>
</dbReference>
<dbReference type="AlphaFoldDB" id="A0A1R3ISW0"/>
<sequence>MMMKMLLKTQTLNLISRSHPQRTLNVNHLSHSFALFTTTITGNTKLSDSPDPDSSESPDIPSWVTNQNPESKPSEDDDFVIPSLASWVENHPKVKRFAIATEKPQTQLDIFTQILKKPYSSPEEVVDTLNRSSLSVPSVSVNRLWKRFHDCWISAYGFFIWAKEQTGYNHDPQSYSFMVDILGKARKFDLMFDLLQEMNQLKGYINLYTIVKVMRRLARAGRFSEAIEVFRRVEEYGIEKDIMALNGLLDALIKGDSVEHAHEAFLEFKECMPLNSSSFNTLIHGFCKARKLEDARKILKEMKEYGCQPCVVSYTCFIEAYCREKDFDNVDSVLDEMKKKGCTPNAVTYTIIMHARGKSGTIGKALEVYEMMKNDGCLPDSSFCSSLIFILSKGGRLKDADEIFEDMKKQGLKPTVLTYNTMISLACEHSLEEKALKLLQRMEEDSCKPNVYTYKPLLRMCCRKKRMKVLNFLLSHMLNNDVSIDFSTYCVLVRGLCSCGKPEQAVAFFEEMVLKGMIPFDSLRKKLVETLEKENMTEAVEKIQRLMSNVTAE</sequence>
<organism evidence="5 6">
    <name type="scientific">Corchorus olitorius</name>
    <dbReference type="NCBI Taxonomy" id="93759"/>
    <lineage>
        <taxon>Eukaryota</taxon>
        <taxon>Viridiplantae</taxon>
        <taxon>Streptophyta</taxon>
        <taxon>Embryophyta</taxon>
        <taxon>Tracheophyta</taxon>
        <taxon>Spermatophyta</taxon>
        <taxon>Magnoliopsida</taxon>
        <taxon>eudicotyledons</taxon>
        <taxon>Gunneridae</taxon>
        <taxon>Pentapetalae</taxon>
        <taxon>rosids</taxon>
        <taxon>malvids</taxon>
        <taxon>Malvales</taxon>
        <taxon>Malvaceae</taxon>
        <taxon>Grewioideae</taxon>
        <taxon>Apeibeae</taxon>
        <taxon>Corchorus</taxon>
    </lineage>
</organism>
<evidence type="ECO:0000256" key="1">
    <source>
        <dbReference type="ARBA" id="ARBA00007626"/>
    </source>
</evidence>
<keyword evidence="2" id="KW-0677">Repeat</keyword>
<evidence type="ECO:0000313" key="6">
    <source>
        <dbReference type="Proteomes" id="UP000187203"/>
    </source>
</evidence>
<dbReference type="OrthoDB" id="185373at2759"/>
<evidence type="ECO:0000313" key="5">
    <source>
        <dbReference type="EMBL" id="OMO85655.1"/>
    </source>
</evidence>
<accession>A0A1R3ISW0</accession>
<dbReference type="EMBL" id="AWUE01017684">
    <property type="protein sequence ID" value="OMO85655.1"/>
    <property type="molecule type" value="Genomic_DNA"/>
</dbReference>
<comment type="caution">
    <text evidence="5">The sequence shown here is derived from an EMBL/GenBank/DDBJ whole genome shotgun (WGS) entry which is preliminary data.</text>
</comment>
<gene>
    <name evidence="5" type="ORF">COLO4_21525</name>
</gene>
<dbReference type="PANTHER" id="PTHR47936">
    <property type="entry name" value="PPR_LONG DOMAIN-CONTAINING PROTEIN"/>
    <property type="match status" value="1"/>
</dbReference>
<feature type="repeat" description="PPR" evidence="3">
    <location>
        <begin position="415"/>
        <end position="449"/>
    </location>
</feature>
<feature type="repeat" description="PPR" evidence="3">
    <location>
        <begin position="380"/>
        <end position="414"/>
    </location>
</feature>
<feature type="repeat" description="PPR" evidence="3">
    <location>
        <begin position="206"/>
        <end position="240"/>
    </location>
</feature>
<reference evidence="6" key="1">
    <citation type="submission" date="2013-09" db="EMBL/GenBank/DDBJ databases">
        <title>Corchorus olitorius genome sequencing.</title>
        <authorList>
            <person name="Alam M."/>
            <person name="Haque M.S."/>
            <person name="Islam M.S."/>
            <person name="Emdad E.M."/>
            <person name="Islam M.M."/>
            <person name="Ahmed B."/>
            <person name="Halim A."/>
            <person name="Hossen Q.M.M."/>
            <person name="Hossain M.Z."/>
            <person name="Ahmed R."/>
            <person name="Khan M.M."/>
            <person name="Islam R."/>
            <person name="Rashid M.M."/>
            <person name="Khan S.A."/>
            <person name="Rahman M.S."/>
            <person name="Alam M."/>
            <person name="Yahiya A.S."/>
            <person name="Khan M.S."/>
            <person name="Azam M.S."/>
            <person name="Haque T."/>
            <person name="Lashkar M.Z.H."/>
            <person name="Akhand A.I."/>
            <person name="Morshed G."/>
            <person name="Roy S."/>
            <person name="Uddin K.S."/>
            <person name="Rabeya T."/>
            <person name="Hossain A.S."/>
            <person name="Chowdhury A."/>
            <person name="Snigdha A.R."/>
            <person name="Mortoza M.S."/>
            <person name="Matin S.A."/>
            <person name="Hoque S.M.E."/>
            <person name="Islam M.K."/>
            <person name="Roy D.K."/>
            <person name="Haider R."/>
            <person name="Moosa M.M."/>
            <person name="Elias S.M."/>
            <person name="Hasan A.M."/>
            <person name="Jahan S."/>
            <person name="Shafiuddin M."/>
            <person name="Mahmood N."/>
            <person name="Shommy N.S."/>
        </authorList>
    </citation>
    <scope>NUCLEOTIDE SEQUENCE [LARGE SCALE GENOMIC DNA]</scope>
    <source>
        <strain evidence="6">cv. O-4</strain>
    </source>
</reference>
<evidence type="ECO:0008006" key="7">
    <source>
        <dbReference type="Google" id="ProtNLM"/>
    </source>
</evidence>
<evidence type="ECO:0000256" key="2">
    <source>
        <dbReference type="ARBA" id="ARBA00022737"/>
    </source>
</evidence>
<dbReference type="NCBIfam" id="TIGR00756">
    <property type="entry name" value="PPR"/>
    <property type="match status" value="7"/>
</dbReference>
<evidence type="ECO:0000256" key="3">
    <source>
        <dbReference type="PROSITE-ProRule" id="PRU00708"/>
    </source>
</evidence>
<dbReference type="PANTHER" id="PTHR47936:SF1">
    <property type="entry name" value="PENTATRICOPEPTIDE REPEAT-CONTAINING PROTEIN GUN1, CHLOROPLASTIC"/>
    <property type="match status" value="1"/>
</dbReference>
<dbReference type="Pfam" id="PF13041">
    <property type="entry name" value="PPR_2"/>
    <property type="match status" value="2"/>
</dbReference>
<dbReference type="Pfam" id="PF12854">
    <property type="entry name" value="PPR_1"/>
    <property type="match status" value="2"/>
</dbReference>
<dbReference type="Pfam" id="PF01535">
    <property type="entry name" value="PPR"/>
    <property type="match status" value="3"/>
</dbReference>
<protein>
    <recommendedName>
        <fullName evidence="7">Pentacotripeptide-repeat region of PRORP domain-containing protein</fullName>
    </recommendedName>
</protein>
<feature type="repeat" description="PPR" evidence="3">
    <location>
        <begin position="485"/>
        <end position="519"/>
    </location>
</feature>
<proteinExistence type="inferred from homology"/>
<evidence type="ECO:0000256" key="4">
    <source>
        <dbReference type="SAM" id="MobiDB-lite"/>
    </source>
</evidence>
<feature type="repeat" description="PPR" evidence="3">
    <location>
        <begin position="275"/>
        <end position="309"/>
    </location>
</feature>
<dbReference type="InterPro" id="IPR011990">
    <property type="entry name" value="TPR-like_helical_dom_sf"/>
</dbReference>
<dbReference type="PROSITE" id="PS51375">
    <property type="entry name" value="PPR"/>
    <property type="match status" value="7"/>
</dbReference>